<dbReference type="Proteomes" id="UP001497392">
    <property type="component" value="Unassembled WGS sequence"/>
</dbReference>
<evidence type="ECO:0000256" key="4">
    <source>
        <dbReference type="ARBA" id="ARBA00022763"/>
    </source>
</evidence>
<comment type="caution">
    <text evidence="9">The sequence shown here is derived from an EMBL/GenBank/DDBJ whole genome shotgun (WGS) entry which is preliminary data.</text>
</comment>
<dbReference type="PANTHER" id="PTHR12172">
    <property type="entry name" value="CELL CYCLE CHECKPOINT PROTEIN RAD17"/>
    <property type="match status" value="1"/>
</dbReference>
<feature type="compositionally biased region" description="Polar residues" evidence="8">
    <location>
        <begin position="258"/>
        <end position="274"/>
    </location>
</feature>
<keyword evidence="5" id="KW-0067">ATP-binding</keyword>
<gene>
    <name evidence="9" type="primary">g9794</name>
    <name evidence="9" type="ORF">VP750_LOCUS8823</name>
</gene>
<comment type="subcellular location">
    <subcellularLocation>
        <location evidence="1">Nucleus</location>
    </subcellularLocation>
</comment>
<dbReference type="Gene3D" id="1.10.8.60">
    <property type="match status" value="1"/>
</dbReference>
<feature type="region of interest" description="Disordered" evidence="8">
    <location>
        <begin position="1"/>
        <end position="137"/>
    </location>
</feature>
<keyword evidence="3" id="KW-0547">Nucleotide-binding</keyword>
<reference evidence="9 10" key="1">
    <citation type="submission" date="2024-06" db="EMBL/GenBank/DDBJ databases">
        <authorList>
            <person name="Kraege A."/>
            <person name="Thomma B."/>
        </authorList>
    </citation>
    <scope>NUCLEOTIDE SEQUENCE [LARGE SCALE GENOMIC DNA]</scope>
</reference>
<comment type="similarity">
    <text evidence="2">Belongs to the rad17/RAD24 family.</text>
</comment>
<dbReference type="InterPro" id="IPR027417">
    <property type="entry name" value="P-loop_NTPase"/>
</dbReference>
<feature type="compositionally biased region" description="Basic residues" evidence="8">
    <location>
        <begin position="35"/>
        <end position="46"/>
    </location>
</feature>
<evidence type="ECO:0000256" key="7">
    <source>
        <dbReference type="ARBA" id="ARBA00023306"/>
    </source>
</evidence>
<keyword evidence="7" id="KW-0131">Cell cycle</keyword>
<dbReference type="PANTHER" id="PTHR12172:SF0">
    <property type="entry name" value="CELL CYCLE CHECKPOINT PROTEIN RAD17"/>
    <property type="match status" value="1"/>
</dbReference>
<keyword evidence="4" id="KW-0227">DNA damage</keyword>
<protein>
    <submittedName>
        <fullName evidence="9">G9794 protein</fullName>
    </submittedName>
</protein>
<organism evidence="9 10">
    <name type="scientific">Coccomyxa viridis</name>
    <dbReference type="NCBI Taxonomy" id="1274662"/>
    <lineage>
        <taxon>Eukaryota</taxon>
        <taxon>Viridiplantae</taxon>
        <taxon>Chlorophyta</taxon>
        <taxon>core chlorophytes</taxon>
        <taxon>Trebouxiophyceae</taxon>
        <taxon>Trebouxiophyceae incertae sedis</taxon>
        <taxon>Coccomyxaceae</taxon>
        <taxon>Coccomyxa</taxon>
    </lineage>
</organism>
<proteinExistence type="inferred from homology"/>
<feature type="compositionally biased region" description="Basic residues" evidence="8">
    <location>
        <begin position="427"/>
        <end position="436"/>
    </location>
</feature>
<dbReference type="EMBL" id="CAXHTA020000016">
    <property type="protein sequence ID" value="CAL5226917.1"/>
    <property type="molecule type" value="Genomic_DNA"/>
</dbReference>
<evidence type="ECO:0000256" key="3">
    <source>
        <dbReference type="ARBA" id="ARBA00022741"/>
    </source>
</evidence>
<name>A0ABP1G463_9CHLO</name>
<accession>A0ABP1G463</accession>
<keyword evidence="6" id="KW-0539">Nucleus</keyword>
<evidence type="ECO:0000256" key="2">
    <source>
        <dbReference type="ARBA" id="ARBA00006168"/>
    </source>
</evidence>
<evidence type="ECO:0000256" key="8">
    <source>
        <dbReference type="SAM" id="MobiDB-lite"/>
    </source>
</evidence>
<evidence type="ECO:0000256" key="5">
    <source>
        <dbReference type="ARBA" id="ARBA00022840"/>
    </source>
</evidence>
<feature type="compositionally biased region" description="Polar residues" evidence="8">
    <location>
        <begin position="125"/>
        <end position="137"/>
    </location>
</feature>
<feature type="region of interest" description="Disordered" evidence="8">
    <location>
        <begin position="258"/>
        <end position="280"/>
    </location>
</feature>
<feature type="region of interest" description="Disordered" evidence="8">
    <location>
        <begin position="418"/>
        <end position="439"/>
    </location>
</feature>
<evidence type="ECO:0000313" key="9">
    <source>
        <dbReference type="EMBL" id="CAL5226917.1"/>
    </source>
</evidence>
<sequence length="732" mass="79669">MAPKRKQAIHVISSDDDDRAPFASHKGQRAQNNKGCRKATPQKRARQGQLTFRSSQEEKRGALPLSLSQSTDAKAASKKQSQSTLQFQPISRDEAAALSCSQAEMPTDRQDASKGSFRGFGSGSQEQKAPEQSDSQCSWLAKHVPDSVDSLAMHKKKVEELRGWLELQKQPGLGCQAPRMLILSGPTGCGKSTALQVLAKELGFVLCEWQPPVPTLWHEHRYQSDGGTAYSSKLDDFEAFVARSKLAALQLQPSRAQHSAAMQQELPSQASQSQADKHVSRQVQQKLTMVDDLPHVGDPEQRRRLTELLVQLARSSRFPIVVIVTGSHAQSGGSFGGASKAGSFQGWHRDMQAALEAVGVAHISCNPVTANNAAKALLRVAEAERMPLAKEQAHSLAEAANGDLRNALEMLQLLSVGQDPTQAAPKTQKRKAKKPKLGGAGMKMPDLALERDIMLDSFHAIGKFLYNKREISSSQGQQSQASAEVPLPWRLAGDSYSLAEAATSQREPLHVSARHQRPPMPFDPEVIWQQSQLDFNTTAGFLHENCLHFLEDAAIEDAALEAEFFSDSDWLSSRSYTSGTSGAFLDAELGAASSVMQAMAASVLLRGLLFASVHQAPRRWLPLRKSAWGVAQQGIAANLAQLRRLIWAKTGSSAGGSTQAFAASVLPCVRSMAAQGWAPAAALMPEQWTQLWQGQLSEESYRPAGLHGIQEHAMGSAEHSEHFEQDEELIEE</sequence>
<feature type="compositionally biased region" description="Polar residues" evidence="8">
    <location>
        <begin position="66"/>
        <end position="89"/>
    </location>
</feature>
<dbReference type="SUPFAM" id="SSF52540">
    <property type="entry name" value="P-loop containing nucleoside triphosphate hydrolases"/>
    <property type="match status" value="1"/>
</dbReference>
<keyword evidence="10" id="KW-1185">Reference proteome</keyword>
<dbReference type="Pfam" id="PF03215">
    <property type="entry name" value="Rad17"/>
    <property type="match status" value="1"/>
</dbReference>
<dbReference type="Gene3D" id="3.40.50.300">
    <property type="entry name" value="P-loop containing nucleotide triphosphate hydrolases"/>
    <property type="match status" value="1"/>
</dbReference>
<evidence type="ECO:0000313" key="10">
    <source>
        <dbReference type="Proteomes" id="UP001497392"/>
    </source>
</evidence>
<evidence type="ECO:0000256" key="6">
    <source>
        <dbReference type="ARBA" id="ARBA00023242"/>
    </source>
</evidence>
<dbReference type="InterPro" id="IPR004582">
    <property type="entry name" value="Checkpoint_prot_Rad17_Rad24"/>
</dbReference>
<evidence type="ECO:0000256" key="1">
    <source>
        <dbReference type="ARBA" id="ARBA00004123"/>
    </source>
</evidence>